<proteinExistence type="inferred from homology"/>
<evidence type="ECO:0000256" key="2">
    <source>
        <dbReference type="ARBA" id="ARBA00022801"/>
    </source>
</evidence>
<dbReference type="InterPro" id="IPR006710">
    <property type="entry name" value="Glyco_hydro_43"/>
</dbReference>
<dbReference type="GeneID" id="85495068"/>
<dbReference type="PANTHER" id="PTHR42812:SF16">
    <property type="entry name" value="HYDROLASE, PUTATIVE (AFU_ORTHOLOGUE AFUA_7G06110)-RELATED"/>
    <property type="match status" value="1"/>
</dbReference>
<dbReference type="Pfam" id="PF04616">
    <property type="entry name" value="Glyco_hydro_43"/>
    <property type="match status" value="1"/>
</dbReference>
<dbReference type="RefSeq" id="XP_060456463.1">
    <property type="nucleotide sequence ID" value="XM_060599806.1"/>
</dbReference>
<sequence length="541" mass="60196">MSVANKFRNPILPGFNPDPSICHVPGKGYFVATSSFEYFPGLPVYHSTDLNSWTLIGHALNRRSQGVDMRTVETSAGLWAPTFRYHKGRWYMICSCFWRLRIKPGEKPDAIPSGFYVWTDDIFDDSKWSDAVYFEEIGFDQDLLFDDDGRVYQTVTRFDFDAPTTNGQPLIQSWINEIDLATGTSLTEPVLAKASPLGVAEGCHLLKKDGWYYFFTAEGGTQDGHRECVYRSRSPSGPFEAPPDGVNPVVYNADHPEIQNTGHMDLVEGPNGQWVAVFLGVRPVFPATVTAEGVMGMPSHLGREAFMAPMEWVDGWPVVNSHKPIELIGDFPGLQMGPAQTGWVDQFDQEKLSLGWYTLRVPLRQFYSLTERPGYLALRGGPTSLNIEHCPSVLLQKQPGFNLDWSTQLEFAPTQKGQEAGTVVWMNKSEHAALGLRGKGDGNVEVVFRRPDNGQIVVSIVSASIAPATPVTFHVYARKQQYEFAYTIPGADPVVVGTMASSELKPLFTGVHLGLYAQGVNDTPCLNRAYFKYARWENATD</sequence>
<evidence type="ECO:0000256" key="3">
    <source>
        <dbReference type="ARBA" id="ARBA00023295"/>
    </source>
</evidence>
<dbReference type="AlphaFoldDB" id="A0AA48L3C9"/>
<dbReference type="GO" id="GO:0004553">
    <property type="term" value="F:hydrolase activity, hydrolyzing O-glycosyl compounds"/>
    <property type="evidence" value="ECO:0007669"/>
    <property type="project" value="InterPro"/>
</dbReference>
<name>A0AA48L3C9_9TREE</name>
<dbReference type="InterPro" id="IPR023296">
    <property type="entry name" value="Glyco_hydro_beta-prop_sf"/>
</dbReference>
<keyword evidence="7" id="KW-1185">Reference proteome</keyword>
<evidence type="ECO:0000256" key="4">
    <source>
        <dbReference type="RuleBase" id="RU361187"/>
    </source>
</evidence>
<evidence type="ECO:0000313" key="7">
    <source>
        <dbReference type="Proteomes" id="UP001233271"/>
    </source>
</evidence>
<dbReference type="EMBL" id="AP028215">
    <property type="protein sequence ID" value="BEI91198.1"/>
    <property type="molecule type" value="Genomic_DNA"/>
</dbReference>
<dbReference type="Pfam" id="PF17851">
    <property type="entry name" value="GH43_C2"/>
    <property type="match status" value="1"/>
</dbReference>
<dbReference type="InterPro" id="IPR013320">
    <property type="entry name" value="ConA-like_dom_sf"/>
</dbReference>
<dbReference type="CDD" id="cd18617">
    <property type="entry name" value="GH43_XynB-like"/>
    <property type="match status" value="1"/>
</dbReference>
<protein>
    <recommendedName>
        <fullName evidence="5">Beta-xylosidase C-terminal Concanavalin A-like domain-containing protein</fullName>
    </recommendedName>
</protein>
<accession>A0AA48L3C9</accession>
<dbReference type="SUPFAM" id="SSF75005">
    <property type="entry name" value="Arabinanase/levansucrase/invertase"/>
    <property type="match status" value="1"/>
</dbReference>
<evidence type="ECO:0000313" key="6">
    <source>
        <dbReference type="EMBL" id="BEI91198.1"/>
    </source>
</evidence>
<dbReference type="InterPro" id="IPR051795">
    <property type="entry name" value="Glycosyl_Hydrlase_43"/>
</dbReference>
<keyword evidence="3 4" id="KW-0326">Glycosidase</keyword>
<gene>
    <name evidence="6" type="ORF">CcaverHIS019_0400180</name>
</gene>
<dbReference type="Gene3D" id="2.60.120.200">
    <property type="match status" value="1"/>
</dbReference>
<organism evidence="6 7">
    <name type="scientific">Cutaneotrichosporon cavernicola</name>
    <dbReference type="NCBI Taxonomy" id="279322"/>
    <lineage>
        <taxon>Eukaryota</taxon>
        <taxon>Fungi</taxon>
        <taxon>Dikarya</taxon>
        <taxon>Basidiomycota</taxon>
        <taxon>Agaricomycotina</taxon>
        <taxon>Tremellomycetes</taxon>
        <taxon>Trichosporonales</taxon>
        <taxon>Trichosporonaceae</taxon>
        <taxon>Cutaneotrichosporon</taxon>
    </lineage>
</organism>
<dbReference type="InterPro" id="IPR041542">
    <property type="entry name" value="GH43_C2"/>
</dbReference>
<dbReference type="PANTHER" id="PTHR42812">
    <property type="entry name" value="BETA-XYLOSIDASE"/>
    <property type="match status" value="1"/>
</dbReference>
<dbReference type="GO" id="GO:0005975">
    <property type="term" value="P:carbohydrate metabolic process"/>
    <property type="evidence" value="ECO:0007669"/>
    <property type="project" value="InterPro"/>
</dbReference>
<dbReference type="KEGG" id="ccac:CcaHIS019_0400180"/>
<evidence type="ECO:0000256" key="1">
    <source>
        <dbReference type="ARBA" id="ARBA00009865"/>
    </source>
</evidence>
<evidence type="ECO:0000259" key="5">
    <source>
        <dbReference type="Pfam" id="PF17851"/>
    </source>
</evidence>
<reference evidence="6" key="1">
    <citation type="journal article" date="2023" name="BMC Genomics">
        <title>Chromosome-level genome assemblies of Cutaneotrichosporon spp. (Trichosporonales, Basidiomycota) reveal imbalanced evolution between nucleotide sequences and chromosome synteny.</title>
        <authorList>
            <person name="Kobayashi Y."/>
            <person name="Kayamori A."/>
            <person name="Aoki K."/>
            <person name="Shiwa Y."/>
            <person name="Matsutani M."/>
            <person name="Fujita N."/>
            <person name="Sugita T."/>
            <person name="Iwasaki W."/>
            <person name="Tanaka N."/>
            <person name="Takashima M."/>
        </authorList>
    </citation>
    <scope>NUCLEOTIDE SEQUENCE</scope>
    <source>
        <strain evidence="6">HIS019</strain>
    </source>
</reference>
<dbReference type="SUPFAM" id="SSF49899">
    <property type="entry name" value="Concanavalin A-like lectins/glucanases"/>
    <property type="match status" value="1"/>
</dbReference>
<dbReference type="Gene3D" id="2.115.10.20">
    <property type="entry name" value="Glycosyl hydrolase domain, family 43"/>
    <property type="match status" value="1"/>
</dbReference>
<comment type="similarity">
    <text evidence="1 4">Belongs to the glycosyl hydrolase 43 family.</text>
</comment>
<keyword evidence="2 4" id="KW-0378">Hydrolase</keyword>
<feature type="domain" description="Beta-xylosidase C-terminal Concanavalin A-like" evidence="5">
    <location>
        <begin position="345"/>
        <end position="537"/>
    </location>
</feature>
<dbReference type="Proteomes" id="UP001233271">
    <property type="component" value="Chromosome 4"/>
</dbReference>